<name>A0A1R1MN42_9BACT</name>
<keyword evidence="2" id="KW-0106">Calcium</keyword>
<keyword evidence="5" id="KW-1185">Reference proteome</keyword>
<dbReference type="GO" id="GO:0046872">
    <property type="term" value="F:metal ion binding"/>
    <property type="evidence" value="ECO:0007669"/>
    <property type="project" value="UniProtKB-KW"/>
</dbReference>
<dbReference type="InterPro" id="IPR008707">
    <property type="entry name" value="B-propeller_PilY1"/>
</dbReference>
<evidence type="ECO:0000256" key="1">
    <source>
        <dbReference type="ARBA" id="ARBA00022723"/>
    </source>
</evidence>
<dbReference type="STRING" id="1914305.BLW93_00790"/>
<dbReference type="Pfam" id="PF05567">
    <property type="entry name" value="T4P_PilY1"/>
    <property type="match status" value="1"/>
</dbReference>
<evidence type="ECO:0000256" key="2">
    <source>
        <dbReference type="ARBA" id="ARBA00022837"/>
    </source>
</evidence>
<proteinExistence type="predicted"/>
<dbReference type="EMBL" id="MOEN01000002">
    <property type="protein sequence ID" value="OMH41238.1"/>
    <property type="molecule type" value="Genomic_DNA"/>
</dbReference>
<accession>A0A1R1MN42</accession>
<protein>
    <recommendedName>
        <fullName evidence="3">PilY1 beta-propeller domain-containing protein</fullName>
    </recommendedName>
</protein>
<dbReference type="OrthoDB" id="7156875at2"/>
<gene>
    <name evidence="4" type="ORF">BLW93_00790</name>
</gene>
<dbReference type="Gene3D" id="3.40.50.410">
    <property type="entry name" value="von Willebrand factor, type A domain"/>
    <property type="match status" value="1"/>
</dbReference>
<comment type="caution">
    <text evidence="4">The sequence shown here is derived from an EMBL/GenBank/DDBJ whole genome shotgun (WGS) entry which is preliminary data.</text>
</comment>
<sequence length="1138" mass="126446">MRKIELLLILCLGILIFPLNSFSISNPYTAIPPFLQQGKYANLMLALDYSGSMSDYAYKEDEYDSSKTYIGYFIPDAKYSYFKGVFYKDKNGSYTGNELNYSYMTKLDILKWILTGGGPVVKLTDGKKYLHADGFLIPVNDVSTYNQKTGKLEGILQKIERLSEHPRIGLEIYSLRKGSVVQDWVYPSYEYRKLIRTINREYAYGGTPTGEALDEIRRYFSRESGVWGGFSKTDSNYVDPYKFNIKGTLMDVHCAKNYVLLISDGAWNGHRFANSLWDLSCEKSYGAYIVVDPVDAGYNYACTIDPVQPAYEMWEGGQADLVPDLKGKQNVKVYTVSAFMGNSTFSDRVGLNALENVAIFGGYKSDSSDSLPSGYSSVPPDPVCSVTQAPPCGSFVNLPSSSSDWDANGDGRPDDFYPGNDPLALKKAIENILAAILKDAFSGTSAGILPERKKSGVVAEQTLFYPRKDFSGKNVDWPGYLYTWWFLNKKNAQNLREDTNLNKILDIEDDRILKWRVDPDTGKVHIDLYGSYANGTEKSKLATYDTFDNLHPVWEAGENLAFTSPDSRTIYTDVKGMLVEFNDFNKNLISNYVGNLTEPSCLNDDVANLIAFIRGKDVKGCRIRDIDDSGDTWKLGDIIYSSPTVVKYPGYSVVYVGANDGMLHAFRLGYVKDLNNSLHPVKLTDSSSSSSRALVGQEIWAFIPSNALPYLKYLADPEYQHTYYVDLKPFVVTYQNRVILIGGMRFGGVPGNSPTLTPPVNDADIGYSSYFALDITDPENPKFLWEFTTKDLGFTYSGPAVINKGSKAYVMFASGPTDYNGDVNQPLFVYILDLLTGKSVRNITFSNLQNTFAGRLFTDGLDVDEDGKTDYVFFGYLKKGTDMQDWKGGIIVADVRSSDPSDWKFDTYLEDKIPPVTSRVVAGKYFGRYYIFFGTGRWFYKEDNPDPSQANRIYGIPLIHSGKNWTLPDESSIVDVTTSSFSVCSASSSSPKGWYIRLNTDDSGYLKERLISDPTTTDLNVVAFVTTEPTADVCGFGGRSRIWLLNGATGSSIFDNCTTYSLDHEKLKGTLLVQLSTAAIHKVDLSSAASMFDNSTGKRTTLNSATGSSWFVGVAPEGGAKFVSPAGGKGELLLWMEK</sequence>
<dbReference type="InterPro" id="IPR036465">
    <property type="entry name" value="vWFA_dom_sf"/>
</dbReference>
<evidence type="ECO:0000313" key="4">
    <source>
        <dbReference type="EMBL" id="OMH41238.1"/>
    </source>
</evidence>
<dbReference type="RefSeq" id="WP_076712210.1">
    <property type="nucleotide sequence ID" value="NZ_MOEN01000002.1"/>
</dbReference>
<organism evidence="4 5">
    <name type="scientific">Desulfurobacterium indicum</name>
    <dbReference type="NCBI Taxonomy" id="1914305"/>
    <lineage>
        <taxon>Bacteria</taxon>
        <taxon>Pseudomonadati</taxon>
        <taxon>Aquificota</taxon>
        <taxon>Aquificia</taxon>
        <taxon>Desulfurobacteriales</taxon>
        <taxon>Desulfurobacteriaceae</taxon>
        <taxon>Desulfurobacterium</taxon>
    </lineage>
</organism>
<reference evidence="4 5" key="1">
    <citation type="submission" date="2016-10" db="EMBL/GenBank/DDBJ databases">
        <title>Genome sequence of a sulfur-reducing bacterium Desulfurobacterium indicum K6013.</title>
        <authorList>
            <person name="Cao J."/>
            <person name="Shao Z."/>
            <person name="Alain K."/>
            <person name="Jebbar M."/>
        </authorList>
    </citation>
    <scope>NUCLEOTIDE SEQUENCE [LARGE SCALE GENOMIC DNA]</scope>
    <source>
        <strain evidence="4 5">K6013</strain>
    </source>
</reference>
<evidence type="ECO:0000259" key="3">
    <source>
        <dbReference type="Pfam" id="PF05567"/>
    </source>
</evidence>
<dbReference type="Proteomes" id="UP000187408">
    <property type="component" value="Unassembled WGS sequence"/>
</dbReference>
<evidence type="ECO:0000313" key="5">
    <source>
        <dbReference type="Proteomes" id="UP000187408"/>
    </source>
</evidence>
<keyword evidence="1" id="KW-0479">Metal-binding</keyword>
<feature type="domain" description="PilY1 beta-propeller" evidence="3">
    <location>
        <begin position="653"/>
        <end position="956"/>
    </location>
</feature>
<dbReference type="AlphaFoldDB" id="A0A1R1MN42"/>